<dbReference type="GO" id="GO:0008474">
    <property type="term" value="F:palmitoyl-(protein) hydrolase activity"/>
    <property type="evidence" value="ECO:0007669"/>
    <property type="project" value="TreeGrafter"/>
</dbReference>
<dbReference type="EMBL" id="LKCN02000014">
    <property type="protein sequence ID" value="RCI09536.1"/>
    <property type="molecule type" value="Genomic_DNA"/>
</dbReference>
<feature type="compositionally biased region" description="Acidic residues" evidence="2">
    <location>
        <begin position="182"/>
        <end position="211"/>
    </location>
</feature>
<protein>
    <recommendedName>
        <fullName evidence="3">Phospholipase/carboxylesterase/thioesterase domain-containing protein</fullName>
    </recommendedName>
</protein>
<dbReference type="PANTHER" id="PTHR10655:SF63">
    <property type="entry name" value="PHOSPHOLIPASE_CARBOXYLESTERASE_THIOESTERASE DOMAIN-CONTAINING PROTEIN"/>
    <property type="match status" value="1"/>
</dbReference>
<sequence>MSSPACVRDPHLTGDRIQSLTHVVNASHTHTHTFILLHDVGSNGSMFGHDLLRLGRTSTGKSLDWLFPGVRFVFPTAVRRPCQAFHQLRIGMWFNMAQLQQPCFRQDLQRDGMATSSRQIISVLRGEMRRLPAEKIIIGGLGQGAAMSLVVLLTLTFKLGGVIGMSGYLPFWFELQMMTADDSSDEDEDEDEDDEDDDDGDALYTEEDDQAEEKGAEERNKLCRSISPSLDPCIQAQLFARKLLNMCMPEHPSSENTSVGTPVFLAHNDNIEAVPVREGSQAASALEMVDYEVRFRYYHKPGQGYQVPMQIDGIVSFIRSKIGLIPRPE</sequence>
<name>A0A367L526_9HYPO</name>
<dbReference type="InterPro" id="IPR050565">
    <property type="entry name" value="LYPA1-2/EST-like"/>
</dbReference>
<dbReference type="GO" id="GO:0052689">
    <property type="term" value="F:carboxylic ester hydrolase activity"/>
    <property type="evidence" value="ECO:0007669"/>
    <property type="project" value="TreeGrafter"/>
</dbReference>
<comment type="caution">
    <text evidence="4">The sequence shown here is derived from an EMBL/GenBank/DDBJ whole genome shotgun (WGS) entry which is preliminary data.</text>
</comment>
<reference evidence="4 5" key="1">
    <citation type="journal article" date="2015" name="BMC Genomics">
        <title>Insights from the genome of Ophiocordyceps polyrhachis-furcata to pathogenicity and host specificity in insect fungi.</title>
        <authorList>
            <person name="Wichadakul D."/>
            <person name="Kobmoo N."/>
            <person name="Ingsriswang S."/>
            <person name="Tangphatsornruang S."/>
            <person name="Chantasingh D."/>
            <person name="Luangsa-ard J.J."/>
            <person name="Eurwilaichitr L."/>
        </authorList>
    </citation>
    <scope>NUCLEOTIDE SEQUENCE [LARGE SCALE GENOMIC DNA]</scope>
    <source>
        <strain evidence="4 5">BCC 54312</strain>
    </source>
</reference>
<dbReference type="AlphaFoldDB" id="A0A367L526"/>
<evidence type="ECO:0000256" key="1">
    <source>
        <dbReference type="ARBA" id="ARBA00006499"/>
    </source>
</evidence>
<dbReference type="STRING" id="1330021.A0A367L526"/>
<comment type="similarity">
    <text evidence="1">Belongs to the AB hydrolase superfamily. AB hydrolase 2 family.</text>
</comment>
<dbReference type="Pfam" id="PF02230">
    <property type="entry name" value="Abhydrolase_2"/>
    <property type="match status" value="1"/>
</dbReference>
<feature type="region of interest" description="Disordered" evidence="2">
    <location>
        <begin position="180"/>
        <end position="219"/>
    </location>
</feature>
<evidence type="ECO:0000313" key="4">
    <source>
        <dbReference type="EMBL" id="RCI09536.1"/>
    </source>
</evidence>
<evidence type="ECO:0000256" key="2">
    <source>
        <dbReference type="SAM" id="MobiDB-lite"/>
    </source>
</evidence>
<keyword evidence="5" id="KW-1185">Reference proteome</keyword>
<proteinExistence type="inferred from homology"/>
<dbReference type="InterPro" id="IPR029058">
    <property type="entry name" value="AB_hydrolase_fold"/>
</dbReference>
<dbReference type="Proteomes" id="UP000253664">
    <property type="component" value="Unassembled WGS sequence"/>
</dbReference>
<accession>A0A367L526</accession>
<dbReference type="PANTHER" id="PTHR10655">
    <property type="entry name" value="LYSOPHOSPHOLIPASE-RELATED"/>
    <property type="match status" value="1"/>
</dbReference>
<dbReference type="InterPro" id="IPR003140">
    <property type="entry name" value="PLipase/COase/thioEstase"/>
</dbReference>
<evidence type="ECO:0000259" key="3">
    <source>
        <dbReference type="Pfam" id="PF02230"/>
    </source>
</evidence>
<dbReference type="GO" id="GO:0005737">
    <property type="term" value="C:cytoplasm"/>
    <property type="evidence" value="ECO:0007669"/>
    <property type="project" value="TreeGrafter"/>
</dbReference>
<gene>
    <name evidence="4" type="ORF">L249_3921</name>
</gene>
<dbReference type="Gene3D" id="3.40.50.1820">
    <property type="entry name" value="alpha/beta hydrolase"/>
    <property type="match status" value="1"/>
</dbReference>
<feature type="domain" description="Phospholipase/carboxylesterase/thioesterase" evidence="3">
    <location>
        <begin position="22"/>
        <end position="172"/>
    </location>
</feature>
<evidence type="ECO:0000313" key="5">
    <source>
        <dbReference type="Proteomes" id="UP000253664"/>
    </source>
</evidence>
<dbReference type="OrthoDB" id="2418081at2759"/>
<dbReference type="SUPFAM" id="SSF53474">
    <property type="entry name" value="alpha/beta-Hydrolases"/>
    <property type="match status" value="1"/>
</dbReference>
<organism evidence="4 5">
    <name type="scientific">Ophiocordyceps polyrhachis-furcata BCC 54312</name>
    <dbReference type="NCBI Taxonomy" id="1330021"/>
    <lineage>
        <taxon>Eukaryota</taxon>
        <taxon>Fungi</taxon>
        <taxon>Dikarya</taxon>
        <taxon>Ascomycota</taxon>
        <taxon>Pezizomycotina</taxon>
        <taxon>Sordariomycetes</taxon>
        <taxon>Hypocreomycetidae</taxon>
        <taxon>Hypocreales</taxon>
        <taxon>Ophiocordycipitaceae</taxon>
        <taxon>Ophiocordyceps</taxon>
    </lineage>
</organism>